<proteinExistence type="predicted"/>
<dbReference type="InterPro" id="IPR015915">
    <property type="entry name" value="Kelch-typ_b-propeller"/>
</dbReference>
<evidence type="ECO:0000256" key="2">
    <source>
        <dbReference type="ARBA" id="ARBA00022737"/>
    </source>
</evidence>
<dbReference type="Pfam" id="PF24681">
    <property type="entry name" value="Kelch_KLHDC2_KLHL20_DRC7"/>
    <property type="match status" value="1"/>
</dbReference>
<protein>
    <recommendedName>
        <fullName evidence="8">Galactose oxidase</fullName>
    </recommendedName>
</protein>
<evidence type="ECO:0000256" key="1">
    <source>
        <dbReference type="ARBA" id="ARBA00022441"/>
    </source>
</evidence>
<dbReference type="AlphaFoldDB" id="A0A2Z6Q1Z3"/>
<feature type="signal peptide" evidence="4">
    <location>
        <begin position="1"/>
        <end position="21"/>
    </location>
</feature>
<gene>
    <name evidence="6" type="ORF">RCL2_001987500</name>
    <name evidence="5" type="ORF">RclHR1_10470012</name>
</gene>
<dbReference type="SUPFAM" id="SSF117281">
    <property type="entry name" value="Kelch motif"/>
    <property type="match status" value="2"/>
</dbReference>
<feature type="chain" id="PRO_5036327535" description="Galactose oxidase" evidence="4">
    <location>
        <begin position="22"/>
        <end position="438"/>
    </location>
</feature>
<dbReference type="Gene3D" id="2.120.10.80">
    <property type="entry name" value="Kelch-type beta propeller"/>
    <property type="match status" value="2"/>
</dbReference>
<dbReference type="PANTHER" id="PTHR46093">
    <property type="entry name" value="ACYL-COA-BINDING DOMAIN-CONTAINING PROTEIN 5"/>
    <property type="match status" value="1"/>
</dbReference>
<dbReference type="OrthoDB" id="432528at2759"/>
<evidence type="ECO:0008006" key="8">
    <source>
        <dbReference type="Google" id="ProtNLM"/>
    </source>
</evidence>
<reference evidence="6" key="2">
    <citation type="submission" date="2019-10" db="EMBL/GenBank/DDBJ databases">
        <title>Conservation and host-specific expression of non-tandemly repeated heterogenous ribosome RNA gene in arbuscular mycorrhizal fungi.</title>
        <authorList>
            <person name="Maeda T."/>
            <person name="Kobayashi Y."/>
            <person name="Nakagawa T."/>
            <person name="Ezawa T."/>
            <person name="Yamaguchi K."/>
            <person name="Bino T."/>
            <person name="Nishimoto Y."/>
            <person name="Shigenobu S."/>
            <person name="Kawaguchi M."/>
        </authorList>
    </citation>
    <scope>NUCLEOTIDE SEQUENCE</scope>
    <source>
        <strain evidence="6">HR1</strain>
    </source>
</reference>
<keyword evidence="1" id="KW-0880">Kelch repeat</keyword>
<name>A0A2Z6Q1Z3_9GLOM</name>
<dbReference type="EMBL" id="BLAL01000221">
    <property type="protein sequence ID" value="GES93117.1"/>
    <property type="molecule type" value="Genomic_DNA"/>
</dbReference>
<keyword evidence="7" id="KW-1185">Reference proteome</keyword>
<keyword evidence="3" id="KW-0472">Membrane</keyword>
<dbReference type="EMBL" id="BEXD01000055">
    <property type="protein sequence ID" value="GBB83807.1"/>
    <property type="molecule type" value="Genomic_DNA"/>
</dbReference>
<evidence type="ECO:0000256" key="4">
    <source>
        <dbReference type="SAM" id="SignalP"/>
    </source>
</evidence>
<accession>A0A2Z6Q1Z3</accession>
<keyword evidence="3" id="KW-0812">Transmembrane</keyword>
<keyword evidence="3" id="KW-1133">Transmembrane helix</keyword>
<comment type="caution">
    <text evidence="5">The sequence shown here is derived from an EMBL/GenBank/DDBJ whole genome shotgun (WGS) entry which is preliminary data.</text>
</comment>
<sequence length="438" mass="48660">MIQKYIITLLFLFQLLIEINCQTSPYIHKQRQGHTATLLDNKLYILGGDDGGKDFFYIDFSAPFNTQNLLIEDLSSVNTIPERSNAVSAKGGANNNTLFICGGGEGEMVYTFNPQNNLWIIPKIAGQVPPPPSLYNTTGIIDYNGIMYFWDGIGSNMIILDTIKLIWKKGSSLGAPNNGHGSAATLLPDNKIIYMGGALDKSTLMNQVYIYDTVNDNWSTKITSGTVPSTRYGLSAVLGLDGQRVIVFGGFENTVTSNLSSQNQLYELSLINFEWRIPKTSGQTPSYRAFHSANVIKDYMVITFGSFSSTENDVLLLRINNYDEYIWTNEFNPSSNMPTASMPPSSLPTISSQLLMQQSDSGTNLKIVGIIFGSLVGLALLYFIVLWTCRKRNNNKQGPSDNENIHNHGREITEEGNYSRNIQNYYNNDHHGVGVVIM</sequence>
<keyword evidence="4" id="KW-0732">Signal</keyword>
<evidence type="ECO:0000313" key="6">
    <source>
        <dbReference type="EMBL" id="GES93117.1"/>
    </source>
</evidence>
<feature type="transmembrane region" description="Helical" evidence="3">
    <location>
        <begin position="367"/>
        <end position="387"/>
    </location>
</feature>
<reference evidence="5 7" key="1">
    <citation type="submission" date="2017-11" db="EMBL/GenBank/DDBJ databases">
        <title>The genome of Rhizophagus clarus HR1 reveals common genetic basis of auxotrophy among arbuscular mycorrhizal fungi.</title>
        <authorList>
            <person name="Kobayashi Y."/>
        </authorList>
    </citation>
    <scope>NUCLEOTIDE SEQUENCE [LARGE SCALE GENOMIC DNA]</scope>
    <source>
        <strain evidence="5 7">HR1</strain>
    </source>
</reference>
<organism evidence="5 7">
    <name type="scientific">Rhizophagus clarus</name>
    <dbReference type="NCBI Taxonomy" id="94130"/>
    <lineage>
        <taxon>Eukaryota</taxon>
        <taxon>Fungi</taxon>
        <taxon>Fungi incertae sedis</taxon>
        <taxon>Mucoromycota</taxon>
        <taxon>Glomeromycotina</taxon>
        <taxon>Glomeromycetes</taxon>
        <taxon>Glomerales</taxon>
        <taxon>Glomeraceae</taxon>
        <taxon>Rhizophagus</taxon>
    </lineage>
</organism>
<evidence type="ECO:0000313" key="7">
    <source>
        <dbReference type="Proteomes" id="UP000247702"/>
    </source>
</evidence>
<dbReference type="Proteomes" id="UP000615446">
    <property type="component" value="Unassembled WGS sequence"/>
</dbReference>
<dbReference type="PANTHER" id="PTHR46093:SF3">
    <property type="entry name" value="ACYL-COA-BINDING DOMAIN-CONTAINING PROTEIN 4"/>
    <property type="match status" value="1"/>
</dbReference>
<evidence type="ECO:0000256" key="3">
    <source>
        <dbReference type="SAM" id="Phobius"/>
    </source>
</evidence>
<dbReference type="Proteomes" id="UP000247702">
    <property type="component" value="Unassembled WGS sequence"/>
</dbReference>
<keyword evidence="2" id="KW-0677">Repeat</keyword>
<evidence type="ECO:0000313" key="5">
    <source>
        <dbReference type="EMBL" id="GBB83807.1"/>
    </source>
</evidence>